<evidence type="ECO:0000313" key="2">
    <source>
        <dbReference type="EMBL" id="MDQ7917543.1"/>
    </source>
</evidence>
<dbReference type="InterPro" id="IPR014982">
    <property type="entry name" value="GSCFA"/>
</dbReference>
<proteinExistence type="predicted"/>
<comment type="caution">
    <text evidence="2">The sequence shown here is derived from an EMBL/GenBank/DDBJ whole genome shotgun (WGS) entry which is preliminary data.</text>
</comment>
<dbReference type="RefSeq" id="WP_308864315.1">
    <property type="nucleotide sequence ID" value="NZ_JAVHUL010000018.1"/>
</dbReference>
<name>A0ABU1A1F5_9FLAO</name>
<feature type="domain" description="GSCFA" evidence="1">
    <location>
        <begin position="21"/>
        <end position="257"/>
    </location>
</feature>
<keyword evidence="2" id="KW-0378">Hydrolase</keyword>
<evidence type="ECO:0000259" key="1">
    <source>
        <dbReference type="Pfam" id="PF08885"/>
    </source>
</evidence>
<evidence type="ECO:0000313" key="3">
    <source>
        <dbReference type="Proteomes" id="UP001230915"/>
    </source>
</evidence>
<dbReference type="Pfam" id="PF08885">
    <property type="entry name" value="GSCFA"/>
    <property type="match status" value="1"/>
</dbReference>
<dbReference type="EC" id="3.1.-.-" evidence="2"/>
<protein>
    <submittedName>
        <fullName evidence="2">GSCFA domain-containing protein</fullName>
        <ecNumber evidence="2">3.1.-.-</ecNumber>
    </submittedName>
</protein>
<organism evidence="2 3">
    <name type="scientific">Mesonia profundi</name>
    <dbReference type="NCBI Taxonomy" id="3070998"/>
    <lineage>
        <taxon>Bacteria</taxon>
        <taxon>Pseudomonadati</taxon>
        <taxon>Bacteroidota</taxon>
        <taxon>Flavobacteriia</taxon>
        <taxon>Flavobacteriales</taxon>
        <taxon>Flavobacteriaceae</taxon>
        <taxon>Mesonia</taxon>
    </lineage>
</organism>
<keyword evidence="3" id="KW-1185">Reference proteome</keyword>
<gene>
    <name evidence="2" type="ORF">RBU60_08150</name>
</gene>
<dbReference type="SUPFAM" id="SSF52266">
    <property type="entry name" value="SGNH hydrolase"/>
    <property type="match status" value="1"/>
</dbReference>
<dbReference type="EMBL" id="JAVHUL010000018">
    <property type="protein sequence ID" value="MDQ7917543.1"/>
    <property type="molecule type" value="Genomic_DNA"/>
</dbReference>
<dbReference type="GO" id="GO:0016787">
    <property type="term" value="F:hydrolase activity"/>
    <property type="evidence" value="ECO:0007669"/>
    <property type="project" value="UniProtKB-KW"/>
</dbReference>
<sequence>MKLQTQINIPKQEPKIGYDAKLVLLGSCFSENIGEKLSYYKFQQLQNPFGILFHPFAIENLIERTVHQYVYTEEDLIFHNEQWHCLDAHSRLSSSDKNQLLQQLNDSLKQTLQWLEEATHVIFTYGTSWVYQFKQTGSFVANCHKIPQRDFDKKLIPTEQIQGSIQNTVQLLQQINPSLHCIFTISPVRHIKDGFIENQQSKATLTTAVHQSISSVKQSTYFPSYEIMMDELRDYRFYERDMLHPNALAIDYIWQHFLDTWVDSSALPVMKKVESLQKNMEHKAFHPQSEAHQKFLAKLEQQKTELRIQYAHIQFP</sequence>
<reference evidence="2 3" key="1">
    <citation type="submission" date="2023-08" db="EMBL/GenBank/DDBJ databases">
        <title>Mesonia sp. MT50, isolated from deep-sea sediment of the Mariana Trench.</title>
        <authorList>
            <person name="Fu H."/>
        </authorList>
    </citation>
    <scope>NUCLEOTIDE SEQUENCE [LARGE SCALE GENOMIC DNA]</scope>
    <source>
        <strain evidence="2 3">MT50</strain>
    </source>
</reference>
<accession>A0ABU1A1F5</accession>
<dbReference type="Proteomes" id="UP001230915">
    <property type="component" value="Unassembled WGS sequence"/>
</dbReference>